<gene>
    <name evidence="2" type="ORF">A3864_18585</name>
</gene>
<dbReference type="Proteomes" id="UP000250174">
    <property type="component" value="Unassembled WGS sequence"/>
</dbReference>
<dbReference type="AlphaFoldDB" id="A0AAX1Q4M9"/>
<name>A0AAX1Q4M9_9BACI</name>
<dbReference type="Pfam" id="PF17094">
    <property type="entry name" value="UPF0715"/>
    <property type="match status" value="1"/>
</dbReference>
<comment type="caution">
    <text evidence="2">The sequence shown here is derived from an EMBL/GenBank/DDBJ whole genome shotgun (WGS) entry which is preliminary data.</text>
</comment>
<feature type="transmembrane region" description="Helical" evidence="1">
    <location>
        <begin position="43"/>
        <end position="62"/>
    </location>
</feature>
<feature type="transmembrane region" description="Helical" evidence="1">
    <location>
        <begin position="82"/>
        <end position="101"/>
    </location>
</feature>
<keyword evidence="1" id="KW-0812">Transmembrane</keyword>
<protein>
    <submittedName>
        <fullName evidence="2">Uncharacterized protein</fullName>
    </submittedName>
</protein>
<proteinExistence type="predicted"/>
<dbReference type="EMBL" id="LVYK01000049">
    <property type="protein sequence ID" value="RAS74458.1"/>
    <property type="molecule type" value="Genomic_DNA"/>
</dbReference>
<keyword evidence="1" id="KW-0472">Membrane</keyword>
<dbReference type="RefSeq" id="WP_113765897.1">
    <property type="nucleotide sequence ID" value="NZ_LVYK01000049.1"/>
</dbReference>
<sequence>MGAFKALSPYVNRLYRHYRTYLFIYLFTAFPLSLLLNKKKKQFSILDLILYIIGSFLIILFIKLKLANVQWEGFNDLAWMEYVIWIGSAIFYWIWNSIFVLRN</sequence>
<keyword evidence="1" id="KW-1133">Transmembrane helix</keyword>
<accession>A0AAX1Q4M9</accession>
<evidence type="ECO:0000313" key="2">
    <source>
        <dbReference type="EMBL" id="RAS74458.1"/>
    </source>
</evidence>
<evidence type="ECO:0000256" key="1">
    <source>
        <dbReference type="SAM" id="Phobius"/>
    </source>
</evidence>
<organism evidence="2 3">
    <name type="scientific">Priestia endophytica</name>
    <dbReference type="NCBI Taxonomy" id="135735"/>
    <lineage>
        <taxon>Bacteria</taxon>
        <taxon>Bacillati</taxon>
        <taxon>Bacillota</taxon>
        <taxon>Bacilli</taxon>
        <taxon>Bacillales</taxon>
        <taxon>Bacillaceae</taxon>
        <taxon>Priestia</taxon>
    </lineage>
</organism>
<dbReference type="InterPro" id="IPR031374">
    <property type="entry name" value="UPF0715"/>
</dbReference>
<feature type="transmembrane region" description="Helical" evidence="1">
    <location>
        <begin position="20"/>
        <end position="36"/>
    </location>
</feature>
<reference evidence="2 3" key="1">
    <citation type="submission" date="2016-03" db="EMBL/GenBank/DDBJ databases">
        <title>Comparison of Bacillus endophyticus and B. anthracis characteristics using whole genome sequence analysis and microbiological techniques.</title>
        <authorList>
            <person name="Lekota K.E."/>
            <person name="Mafofo J."/>
            <person name="Rees J."/>
            <person name="Muchadeyi F.C."/>
            <person name="Madoroba E."/>
            <person name="Van Heerden H."/>
        </authorList>
    </citation>
    <scope>NUCLEOTIDE SEQUENCE [LARGE SCALE GENOMIC DNA]</scope>
    <source>
        <strain evidence="2 3">3631_10C</strain>
    </source>
</reference>
<evidence type="ECO:0000313" key="3">
    <source>
        <dbReference type="Proteomes" id="UP000250174"/>
    </source>
</evidence>